<protein>
    <recommendedName>
        <fullName evidence="8">Amino-acid acetyltransferase</fullName>
        <ecNumber evidence="8">2.3.1.1</ecNumber>
    </recommendedName>
    <alternativeName>
        <fullName evidence="8">N-acetylglutamate synthase</fullName>
        <shortName evidence="8">AGS</shortName>
        <shortName evidence="8">NAGS</shortName>
    </alternativeName>
</protein>
<dbReference type="PANTHER" id="PTHR30602">
    <property type="entry name" value="AMINO-ACID ACETYLTRANSFERASE"/>
    <property type="match status" value="1"/>
</dbReference>
<dbReference type="PANTHER" id="PTHR30602:SF12">
    <property type="entry name" value="AMINO-ACID ACETYLTRANSFERASE NAGS1, CHLOROPLASTIC-RELATED"/>
    <property type="match status" value="1"/>
</dbReference>
<dbReference type="InterPro" id="IPR036393">
    <property type="entry name" value="AceGlu_kinase-like_sf"/>
</dbReference>
<dbReference type="PIRSF" id="PIRSF000423">
    <property type="entry name" value="ArgA"/>
    <property type="match status" value="1"/>
</dbReference>
<comment type="subcellular location">
    <subcellularLocation>
        <location evidence="8">Cytoplasm</location>
    </subcellularLocation>
</comment>
<dbReference type="NCBIfam" id="TIGR01890">
    <property type="entry name" value="N-Ac-Glu-synth"/>
    <property type="match status" value="1"/>
</dbReference>
<dbReference type="Gene3D" id="3.40.1160.10">
    <property type="entry name" value="Acetylglutamate kinase-like"/>
    <property type="match status" value="1"/>
</dbReference>
<dbReference type="EC" id="2.3.1.1" evidence="8"/>
<gene>
    <name evidence="8" type="primary">argA</name>
    <name evidence="10" type="ORF">MUS1_13565</name>
</gene>
<evidence type="ECO:0000256" key="2">
    <source>
        <dbReference type="ARBA" id="ARBA00009145"/>
    </source>
</evidence>
<dbReference type="Gene3D" id="3.40.630.30">
    <property type="match status" value="1"/>
</dbReference>
<keyword evidence="4 8" id="KW-0028">Amino-acid biosynthesis</keyword>
<dbReference type="EMBL" id="JAMB01000007">
    <property type="protein sequence ID" value="ETX10606.1"/>
    <property type="molecule type" value="Genomic_DNA"/>
</dbReference>
<evidence type="ECO:0000256" key="5">
    <source>
        <dbReference type="ARBA" id="ARBA00022679"/>
    </source>
</evidence>
<dbReference type="Pfam" id="PF00696">
    <property type="entry name" value="AA_kinase"/>
    <property type="match status" value="1"/>
</dbReference>
<dbReference type="InterPro" id="IPR033719">
    <property type="entry name" value="NAGS_kin"/>
</dbReference>
<sequence>MPDELNYVDWFRHSSPYINAHRGKTFVILIPGEAIECAHFSSIIHDLALLDSLGIRLVLVQGARPQIGRILSNRRLPSRVEDDYRVTPQDQLLDIIQASAAVRVQLEAQLSMGLSNTPMDGARLKVCSGNYVIARPLGVVDGIDYGHTGEVRRIDSEAIFRLLEDDNMVLLPHLGFSPTGEVFNLKSEEVALQAAIQLKADKLVIYSEEEGIFKSDGELYSELLTKDADVILKEKKLSTITHAALDACVQAVRQGVPRAHLISYNENGGLLRELFSREGSGTMIDEDSYEQLRPANIDDVGGMMALLTPLEEKGVLVRRSRELLENEVDRFIVIERDGAIVACAALYPFEQEHSGELACLAVSPDYRGSNRGERLLKGIEQAAKVLNLSTLFLLTTRTAHWFIERGFSETTLNSLPSKKQALYNYQRNSKIFSKAL</sequence>
<reference evidence="10 11" key="1">
    <citation type="submission" date="2014-01" db="EMBL/GenBank/DDBJ databases">
        <title>Marinomonas ushuaiensis DSM 15871 Genome Sequencing.</title>
        <authorList>
            <person name="Lai Q."/>
            <person name="Shao Z.S."/>
        </authorList>
    </citation>
    <scope>NUCLEOTIDE SEQUENCE [LARGE SCALE GENOMIC DNA]</scope>
    <source>
        <strain evidence="10 11">DSM 15871</strain>
    </source>
</reference>
<evidence type="ECO:0000256" key="8">
    <source>
        <dbReference type="HAMAP-Rule" id="MF_01105"/>
    </source>
</evidence>
<evidence type="ECO:0000313" key="10">
    <source>
        <dbReference type="EMBL" id="ETX10606.1"/>
    </source>
</evidence>
<name>X7E5Z1_9GAMM</name>
<evidence type="ECO:0000313" key="11">
    <source>
        <dbReference type="Proteomes" id="UP000054058"/>
    </source>
</evidence>
<evidence type="ECO:0000256" key="7">
    <source>
        <dbReference type="ARBA" id="ARBA00048372"/>
    </source>
</evidence>
<proteinExistence type="inferred from homology"/>
<organism evidence="10 11">
    <name type="scientific">Marinomonas ushuaiensis DSM 15871</name>
    <dbReference type="NCBI Taxonomy" id="1122207"/>
    <lineage>
        <taxon>Bacteria</taxon>
        <taxon>Pseudomonadati</taxon>
        <taxon>Pseudomonadota</taxon>
        <taxon>Gammaproteobacteria</taxon>
        <taxon>Oceanospirillales</taxon>
        <taxon>Oceanospirillaceae</taxon>
        <taxon>Marinomonas</taxon>
    </lineage>
</organism>
<dbReference type="PROSITE" id="PS51186">
    <property type="entry name" value="GNAT"/>
    <property type="match status" value="1"/>
</dbReference>
<comment type="similarity">
    <text evidence="2 8">Belongs to the acetyltransferase family. ArgA subfamily.</text>
</comment>
<evidence type="ECO:0000259" key="9">
    <source>
        <dbReference type="PROSITE" id="PS51186"/>
    </source>
</evidence>
<dbReference type="OrthoDB" id="9802238at2"/>
<dbReference type="HAMAP" id="MF_01105">
    <property type="entry name" value="N_acetyl_glu_synth"/>
    <property type="match status" value="1"/>
</dbReference>
<dbReference type="UniPathway" id="UPA00068">
    <property type="reaction ID" value="UER00106"/>
</dbReference>
<dbReference type="SUPFAM" id="SSF53633">
    <property type="entry name" value="Carbamate kinase-like"/>
    <property type="match status" value="1"/>
</dbReference>
<dbReference type="InterPro" id="IPR001048">
    <property type="entry name" value="Asp/Glu/Uridylate_kinase"/>
</dbReference>
<keyword evidence="3 8" id="KW-0055">Arginine biosynthesis</keyword>
<comment type="miscellaneous">
    <text evidence="8">In bacteria which possess the bifunctional enzyme ornithine acetyltransferase/N-acetylglutamate synthase (ArgJ), ArgA fulfills an anaplerotic role.</text>
</comment>
<dbReference type="STRING" id="1122207.MUS1_13565"/>
<dbReference type="CDD" id="cd04237">
    <property type="entry name" value="AAK_NAGS-ABP"/>
    <property type="match status" value="1"/>
</dbReference>
<feature type="domain" description="N-acetyltransferase" evidence="9">
    <location>
        <begin position="290"/>
        <end position="436"/>
    </location>
</feature>
<dbReference type="NCBIfam" id="NF003641">
    <property type="entry name" value="PRK05279.1"/>
    <property type="match status" value="1"/>
</dbReference>
<dbReference type="CDD" id="cd04301">
    <property type="entry name" value="NAT_SF"/>
    <property type="match status" value="1"/>
</dbReference>
<dbReference type="Proteomes" id="UP000054058">
    <property type="component" value="Unassembled WGS sequence"/>
</dbReference>
<accession>X7E5Z1</accession>
<dbReference type="eggNOG" id="COG0548">
    <property type="taxonomic scope" value="Bacteria"/>
</dbReference>
<dbReference type="RefSeq" id="WP_036161566.1">
    <property type="nucleotide sequence ID" value="NZ_JAMB01000007.1"/>
</dbReference>
<dbReference type="PATRIC" id="fig|1122207.3.peg.1854"/>
<comment type="pathway">
    <text evidence="1 8">Amino-acid biosynthesis; L-arginine biosynthesis; N(2)-acetyl-L-ornithine from L-glutamate: step 1/4.</text>
</comment>
<comment type="caution">
    <text evidence="10">The sequence shown here is derived from an EMBL/GenBank/DDBJ whole genome shotgun (WGS) entry which is preliminary data.</text>
</comment>
<dbReference type="AlphaFoldDB" id="X7E5Z1"/>
<dbReference type="GO" id="GO:0006526">
    <property type="term" value="P:L-arginine biosynthetic process"/>
    <property type="evidence" value="ECO:0007669"/>
    <property type="project" value="UniProtKB-UniRule"/>
</dbReference>
<dbReference type="InterPro" id="IPR000182">
    <property type="entry name" value="GNAT_dom"/>
</dbReference>
<dbReference type="eggNOG" id="COG1246">
    <property type="taxonomic scope" value="Bacteria"/>
</dbReference>
<dbReference type="Pfam" id="PF00583">
    <property type="entry name" value="Acetyltransf_1"/>
    <property type="match status" value="1"/>
</dbReference>
<keyword evidence="11" id="KW-1185">Reference proteome</keyword>
<keyword evidence="8" id="KW-0963">Cytoplasm</keyword>
<evidence type="ECO:0000256" key="3">
    <source>
        <dbReference type="ARBA" id="ARBA00022571"/>
    </source>
</evidence>
<evidence type="ECO:0000256" key="6">
    <source>
        <dbReference type="ARBA" id="ARBA00023315"/>
    </source>
</evidence>
<keyword evidence="6 8" id="KW-0012">Acyltransferase</keyword>
<evidence type="ECO:0000256" key="4">
    <source>
        <dbReference type="ARBA" id="ARBA00022605"/>
    </source>
</evidence>
<dbReference type="GO" id="GO:0005737">
    <property type="term" value="C:cytoplasm"/>
    <property type="evidence" value="ECO:0007669"/>
    <property type="project" value="UniProtKB-SubCell"/>
</dbReference>
<keyword evidence="5 8" id="KW-0808">Transferase</keyword>
<comment type="catalytic activity">
    <reaction evidence="7 8">
        <text>L-glutamate + acetyl-CoA = N-acetyl-L-glutamate + CoA + H(+)</text>
        <dbReference type="Rhea" id="RHEA:24292"/>
        <dbReference type="ChEBI" id="CHEBI:15378"/>
        <dbReference type="ChEBI" id="CHEBI:29985"/>
        <dbReference type="ChEBI" id="CHEBI:44337"/>
        <dbReference type="ChEBI" id="CHEBI:57287"/>
        <dbReference type="ChEBI" id="CHEBI:57288"/>
        <dbReference type="EC" id="2.3.1.1"/>
    </reaction>
</comment>
<dbReference type="InterPro" id="IPR016181">
    <property type="entry name" value="Acyl_CoA_acyltransferase"/>
</dbReference>
<dbReference type="GO" id="GO:0004042">
    <property type="term" value="F:L-glutamate N-acetyltransferase activity"/>
    <property type="evidence" value="ECO:0007669"/>
    <property type="project" value="UniProtKB-UniRule"/>
</dbReference>
<evidence type="ECO:0000256" key="1">
    <source>
        <dbReference type="ARBA" id="ARBA00004925"/>
    </source>
</evidence>
<dbReference type="SUPFAM" id="SSF55729">
    <property type="entry name" value="Acyl-CoA N-acyltransferases (Nat)"/>
    <property type="match status" value="1"/>
</dbReference>
<dbReference type="InterPro" id="IPR010167">
    <property type="entry name" value="NH2A_AcTrfase"/>
</dbReference>